<feature type="compositionally biased region" description="Low complexity" evidence="1">
    <location>
        <begin position="17"/>
        <end position="33"/>
    </location>
</feature>
<reference evidence="3 4" key="1">
    <citation type="submission" date="2018-03" db="EMBL/GenBank/DDBJ databases">
        <title>Genomic Encyclopedia of Archaeal and Bacterial Type Strains, Phase II (KMG-II): from individual species to whole genera.</title>
        <authorList>
            <person name="Goeker M."/>
        </authorList>
    </citation>
    <scope>NUCLEOTIDE SEQUENCE [LARGE SCALE GENOMIC DNA]</scope>
    <source>
        <strain evidence="3 4">DSM 45416</strain>
    </source>
</reference>
<dbReference type="RefSeq" id="WP_281261622.1">
    <property type="nucleotide sequence ID" value="NZ_PVTG01000015.1"/>
</dbReference>
<dbReference type="SUPFAM" id="SSF47413">
    <property type="entry name" value="lambda repressor-like DNA-binding domains"/>
    <property type="match status" value="1"/>
</dbReference>
<proteinExistence type="predicted"/>
<feature type="compositionally biased region" description="Basic and acidic residues" evidence="1">
    <location>
        <begin position="1"/>
        <end position="10"/>
    </location>
</feature>
<feature type="compositionally biased region" description="Basic and acidic residues" evidence="1">
    <location>
        <begin position="34"/>
        <end position="47"/>
    </location>
</feature>
<dbReference type="Pfam" id="PF17765">
    <property type="entry name" value="MLTR_LBD"/>
    <property type="match status" value="1"/>
</dbReference>
<dbReference type="InterPro" id="IPR041413">
    <property type="entry name" value="MLTR_LBD"/>
</dbReference>
<dbReference type="PANTHER" id="PTHR35010">
    <property type="entry name" value="BLL4672 PROTEIN-RELATED"/>
    <property type="match status" value="1"/>
</dbReference>
<gene>
    <name evidence="3" type="ORF">LY71_115131</name>
</gene>
<comment type="caution">
    <text evidence="3">The sequence shown here is derived from an EMBL/GenBank/DDBJ whole genome shotgun (WGS) entry which is preliminary data.</text>
</comment>
<evidence type="ECO:0000259" key="2">
    <source>
        <dbReference type="SMART" id="SM00530"/>
    </source>
</evidence>
<name>A0A2T0TJ90_9ACTN</name>
<feature type="region of interest" description="Disordered" evidence="1">
    <location>
        <begin position="1"/>
        <end position="74"/>
    </location>
</feature>
<organism evidence="3 4">
    <name type="scientific">Geodermatophilus tzadiensis</name>
    <dbReference type="NCBI Taxonomy" id="1137988"/>
    <lineage>
        <taxon>Bacteria</taxon>
        <taxon>Bacillati</taxon>
        <taxon>Actinomycetota</taxon>
        <taxon>Actinomycetes</taxon>
        <taxon>Geodermatophilales</taxon>
        <taxon>Geodermatophilaceae</taxon>
        <taxon>Geodermatophilus</taxon>
    </lineage>
</organism>
<dbReference type="Gene3D" id="1.10.260.40">
    <property type="entry name" value="lambda repressor-like DNA-binding domains"/>
    <property type="match status" value="1"/>
</dbReference>
<keyword evidence="4" id="KW-1185">Reference proteome</keyword>
<dbReference type="EMBL" id="PVTG01000015">
    <property type="protein sequence ID" value="PRY45733.1"/>
    <property type="molecule type" value="Genomic_DNA"/>
</dbReference>
<dbReference type="SMART" id="SM00530">
    <property type="entry name" value="HTH_XRE"/>
    <property type="match status" value="1"/>
</dbReference>
<dbReference type="CDD" id="cd00093">
    <property type="entry name" value="HTH_XRE"/>
    <property type="match status" value="1"/>
</dbReference>
<accession>A0A2T0TJ90</accession>
<dbReference type="Proteomes" id="UP000239210">
    <property type="component" value="Unassembled WGS sequence"/>
</dbReference>
<dbReference type="GO" id="GO:0003677">
    <property type="term" value="F:DNA binding"/>
    <property type="evidence" value="ECO:0007669"/>
    <property type="project" value="InterPro"/>
</dbReference>
<dbReference type="AlphaFoldDB" id="A0A2T0TJ90"/>
<sequence>MVTDAERRPDGGACRGAADTSTDTTTEEPALSDPARRADPPATRRELAGFLRSRRRQVDPRDAGLPAGGTRRTPGLRREEVALLSGVSHTWYTWLEQGRDIRPSRQVVDALARTLRMSPAEHEYVRRLTGHGGAPLPVAGEGMPAHVQRLLDALGPSPAYAITATWAIAGWNRAYERLYPGVAAVAPAERNLLWLVFTDPAVRELLGDWPTDSRRFLTQFRAEVGPRLADPAVVDLVTRLEAASPHFRAGWASRDVDRFSSAERRFEHPEVGALLLEHHQLTPADAPGLQLVVYTAAEGSDAARRLAALAD</sequence>
<evidence type="ECO:0000313" key="3">
    <source>
        <dbReference type="EMBL" id="PRY45733.1"/>
    </source>
</evidence>
<feature type="domain" description="HTH cro/C1-type" evidence="2">
    <location>
        <begin position="50"/>
        <end position="122"/>
    </location>
</feature>
<dbReference type="InterPro" id="IPR010982">
    <property type="entry name" value="Lambda_DNA-bd_dom_sf"/>
</dbReference>
<evidence type="ECO:0000313" key="4">
    <source>
        <dbReference type="Proteomes" id="UP000239210"/>
    </source>
</evidence>
<dbReference type="Pfam" id="PF13560">
    <property type="entry name" value="HTH_31"/>
    <property type="match status" value="1"/>
</dbReference>
<dbReference type="Gene3D" id="3.30.450.180">
    <property type="match status" value="1"/>
</dbReference>
<dbReference type="InterPro" id="IPR001387">
    <property type="entry name" value="Cro/C1-type_HTH"/>
</dbReference>
<dbReference type="PANTHER" id="PTHR35010:SF2">
    <property type="entry name" value="BLL4672 PROTEIN"/>
    <property type="match status" value="1"/>
</dbReference>
<evidence type="ECO:0000256" key="1">
    <source>
        <dbReference type="SAM" id="MobiDB-lite"/>
    </source>
</evidence>
<protein>
    <submittedName>
        <fullName evidence="3">Helix-turn-helix protein</fullName>
    </submittedName>
</protein>